<proteinExistence type="predicted"/>
<dbReference type="RefSeq" id="WP_269442599.1">
    <property type="nucleotide sequence ID" value="NZ_CP097463.1"/>
</dbReference>
<dbReference type="Proteomes" id="UP001164693">
    <property type="component" value="Chromosome"/>
</dbReference>
<evidence type="ECO:0000313" key="3">
    <source>
        <dbReference type="Proteomes" id="UP001164693"/>
    </source>
</evidence>
<feature type="transmembrane region" description="Helical" evidence="1">
    <location>
        <begin position="38"/>
        <end position="57"/>
    </location>
</feature>
<keyword evidence="3" id="KW-1185">Reference proteome</keyword>
<evidence type="ECO:0008006" key="4">
    <source>
        <dbReference type="Google" id="ProtNLM"/>
    </source>
</evidence>
<accession>A0ABY7JXM8</accession>
<feature type="transmembrane region" description="Helical" evidence="1">
    <location>
        <begin position="102"/>
        <end position="121"/>
    </location>
</feature>
<keyword evidence="1" id="KW-0472">Membrane</keyword>
<evidence type="ECO:0000256" key="1">
    <source>
        <dbReference type="SAM" id="Phobius"/>
    </source>
</evidence>
<dbReference type="EMBL" id="CP097463">
    <property type="protein sequence ID" value="WAX56072.1"/>
    <property type="molecule type" value="Genomic_DNA"/>
</dbReference>
<feature type="transmembrane region" description="Helical" evidence="1">
    <location>
        <begin position="12"/>
        <end position="32"/>
    </location>
</feature>
<keyword evidence="1" id="KW-0812">Transmembrane</keyword>
<feature type="transmembrane region" description="Helical" evidence="1">
    <location>
        <begin position="64"/>
        <end position="82"/>
    </location>
</feature>
<sequence>MKADQAVRWAGLLLLCVAAALAALLELLIVPLYDGGTIMPVTVLFGIVGNVALPRLARALADRTGAMVAVFAAWLLPLVLLAMTPRAEGDVLVRAGGAEEKVFYALLLGGLVAGVATIVLAPMPRGRRPRRPLPR</sequence>
<evidence type="ECO:0000313" key="2">
    <source>
        <dbReference type="EMBL" id="WAX56072.1"/>
    </source>
</evidence>
<protein>
    <recommendedName>
        <fullName evidence="4">SPW repeat-containing protein</fullName>
    </recommendedName>
</protein>
<organism evidence="2 3">
    <name type="scientific">Jatrophihabitans cynanchi</name>
    <dbReference type="NCBI Taxonomy" id="2944128"/>
    <lineage>
        <taxon>Bacteria</taxon>
        <taxon>Bacillati</taxon>
        <taxon>Actinomycetota</taxon>
        <taxon>Actinomycetes</taxon>
        <taxon>Jatrophihabitantales</taxon>
        <taxon>Jatrophihabitantaceae</taxon>
        <taxon>Jatrophihabitans</taxon>
    </lineage>
</organism>
<keyword evidence="1" id="KW-1133">Transmembrane helix</keyword>
<gene>
    <name evidence="2" type="ORF">M6B22_16220</name>
</gene>
<name>A0ABY7JXM8_9ACTN</name>
<reference evidence="2" key="1">
    <citation type="submission" date="2022-05" db="EMBL/GenBank/DDBJ databases">
        <title>Jatrophihabitans sp. SB3-54 whole genome sequence.</title>
        <authorList>
            <person name="Suh M.K."/>
            <person name="Eom M.K."/>
            <person name="Kim J.S."/>
            <person name="Kim H.S."/>
            <person name="Do H.E."/>
            <person name="Shin Y.K."/>
            <person name="Lee J.-S."/>
        </authorList>
    </citation>
    <scope>NUCLEOTIDE SEQUENCE</scope>
    <source>
        <strain evidence="2">SB3-54</strain>
    </source>
</reference>